<reference evidence="7" key="1">
    <citation type="submission" date="2021-01" db="EMBL/GenBank/DDBJ databases">
        <authorList>
            <person name="Kaushik A."/>
        </authorList>
    </citation>
    <scope>NUCLEOTIDE SEQUENCE</scope>
    <source>
        <strain evidence="7">AG3-T5</strain>
    </source>
</reference>
<comment type="caution">
    <text evidence="7">The sequence shown here is derived from an EMBL/GenBank/DDBJ whole genome shotgun (WGS) entry which is preliminary data.</text>
</comment>
<dbReference type="EMBL" id="CAJMWW010000068">
    <property type="protein sequence ID" value="CAE6414949.1"/>
    <property type="molecule type" value="Genomic_DNA"/>
</dbReference>
<evidence type="ECO:0000313" key="7">
    <source>
        <dbReference type="EMBL" id="CAE6414949.1"/>
    </source>
</evidence>
<dbReference type="Pfam" id="PF11571">
    <property type="entry name" value="Med27"/>
    <property type="match status" value="1"/>
</dbReference>
<keyword evidence="5" id="KW-0539">Nucleus</keyword>
<feature type="region of interest" description="Disordered" evidence="6">
    <location>
        <begin position="95"/>
        <end position="121"/>
    </location>
</feature>
<proteinExistence type="inferred from homology"/>
<gene>
    <name evidence="7" type="ORF">RDB_LOCUS29624</name>
</gene>
<evidence type="ECO:0008006" key="9">
    <source>
        <dbReference type="Google" id="ProtNLM"/>
    </source>
</evidence>
<evidence type="ECO:0000256" key="2">
    <source>
        <dbReference type="ARBA" id="ARBA00008048"/>
    </source>
</evidence>
<accession>A0A8H2X1S9</accession>
<evidence type="ECO:0000256" key="6">
    <source>
        <dbReference type="SAM" id="MobiDB-lite"/>
    </source>
</evidence>
<comment type="subcellular location">
    <subcellularLocation>
        <location evidence="1">Nucleus</location>
    </subcellularLocation>
</comment>
<dbReference type="GO" id="GO:0016592">
    <property type="term" value="C:mediator complex"/>
    <property type="evidence" value="ECO:0007669"/>
    <property type="project" value="InterPro"/>
</dbReference>
<dbReference type="Proteomes" id="UP000663841">
    <property type="component" value="Unassembled WGS sequence"/>
</dbReference>
<dbReference type="GO" id="GO:0003713">
    <property type="term" value="F:transcription coactivator activity"/>
    <property type="evidence" value="ECO:0007669"/>
    <property type="project" value="TreeGrafter"/>
</dbReference>
<keyword evidence="4" id="KW-0804">Transcription</keyword>
<name>A0A8H2X1S9_9AGAM</name>
<evidence type="ECO:0000256" key="1">
    <source>
        <dbReference type="ARBA" id="ARBA00004123"/>
    </source>
</evidence>
<dbReference type="InterPro" id="IPR021627">
    <property type="entry name" value="Mediator_Med27"/>
</dbReference>
<protein>
    <recommendedName>
        <fullName evidence="9">Mediator complex subunit 27</fullName>
    </recommendedName>
</protein>
<evidence type="ECO:0000313" key="8">
    <source>
        <dbReference type="Proteomes" id="UP000663841"/>
    </source>
</evidence>
<comment type="similarity">
    <text evidence="2">Belongs to the Mediator complex subunit 27 family.</text>
</comment>
<dbReference type="GO" id="GO:0006357">
    <property type="term" value="P:regulation of transcription by RNA polymerase II"/>
    <property type="evidence" value="ECO:0007669"/>
    <property type="project" value="TreeGrafter"/>
</dbReference>
<dbReference type="PANTHER" id="PTHR13130:SF4">
    <property type="entry name" value="MEDIATOR OF RNA POLYMERASE II TRANSCRIPTION SUBUNIT 27"/>
    <property type="match status" value="1"/>
</dbReference>
<sequence>MVEAQKTTRVLRRLPPNRMSTLEAQVNLLASLIERLDTVRDVSPGNLPVHLRNAITNVSALAEELASTQVQDALAAAETEQNVRAIDLQNSRRDIRQRKNQVEVAPPTKRPEIKKRPYPPKLGVTLPQGLTQKALKDFVLNFNQADLGSSLSIWTPTSAAVGQNGPLRMIVPNILVAYVNLRPGSSNGAVKIESVTVTGIREQRTTSEFAVFRSLTQHLFRTLAQNVDTDVLDLLSLILSYNNLYTAKCDKCNAIHSSQDNIPAIIRTWVENESSQWIIQCYHESCSPL</sequence>
<evidence type="ECO:0000256" key="3">
    <source>
        <dbReference type="ARBA" id="ARBA00023015"/>
    </source>
</evidence>
<evidence type="ECO:0000256" key="5">
    <source>
        <dbReference type="ARBA" id="ARBA00023242"/>
    </source>
</evidence>
<keyword evidence="3" id="KW-0805">Transcription regulation</keyword>
<organism evidence="7 8">
    <name type="scientific">Rhizoctonia solani</name>
    <dbReference type="NCBI Taxonomy" id="456999"/>
    <lineage>
        <taxon>Eukaryota</taxon>
        <taxon>Fungi</taxon>
        <taxon>Dikarya</taxon>
        <taxon>Basidiomycota</taxon>
        <taxon>Agaricomycotina</taxon>
        <taxon>Agaricomycetes</taxon>
        <taxon>Cantharellales</taxon>
        <taxon>Ceratobasidiaceae</taxon>
        <taxon>Rhizoctonia</taxon>
    </lineage>
</organism>
<dbReference type="PANTHER" id="PTHR13130">
    <property type="entry name" value="34 KDA TRANSCRIPTIONAL CO-ACTIVATOR-RELATED"/>
    <property type="match status" value="1"/>
</dbReference>
<dbReference type="AlphaFoldDB" id="A0A8H2X1S9"/>
<evidence type="ECO:0000256" key="4">
    <source>
        <dbReference type="ARBA" id="ARBA00023163"/>
    </source>
</evidence>